<feature type="compositionally biased region" description="Low complexity" evidence="1">
    <location>
        <begin position="244"/>
        <end position="259"/>
    </location>
</feature>
<evidence type="ECO:0000256" key="1">
    <source>
        <dbReference type="SAM" id="MobiDB-lite"/>
    </source>
</evidence>
<accession>A0A812KR41</accession>
<name>A0A812KR41_SYMPI</name>
<dbReference type="AlphaFoldDB" id="A0A812KR41"/>
<evidence type="ECO:0000313" key="2">
    <source>
        <dbReference type="EMBL" id="CAE7228512.1"/>
    </source>
</evidence>
<dbReference type="EMBL" id="CAJNIZ010004052">
    <property type="protein sequence ID" value="CAE7228512.1"/>
    <property type="molecule type" value="Genomic_DNA"/>
</dbReference>
<reference evidence="2" key="1">
    <citation type="submission" date="2021-02" db="EMBL/GenBank/DDBJ databases">
        <authorList>
            <person name="Dougan E. K."/>
            <person name="Rhodes N."/>
            <person name="Thang M."/>
            <person name="Chan C."/>
        </authorList>
    </citation>
    <scope>NUCLEOTIDE SEQUENCE</scope>
</reference>
<protein>
    <submittedName>
        <fullName evidence="2">Uncharacterized protein</fullName>
    </submittedName>
</protein>
<feature type="non-terminal residue" evidence="2">
    <location>
        <position position="259"/>
    </location>
</feature>
<dbReference type="Proteomes" id="UP000649617">
    <property type="component" value="Unassembled WGS sequence"/>
</dbReference>
<gene>
    <name evidence="2" type="ORF">SPIL2461_LOCUS3348</name>
</gene>
<feature type="region of interest" description="Disordered" evidence="1">
    <location>
        <begin position="97"/>
        <end position="259"/>
    </location>
</feature>
<comment type="caution">
    <text evidence="2">The sequence shown here is derived from an EMBL/GenBank/DDBJ whole genome shotgun (WGS) entry which is preliminary data.</text>
</comment>
<organism evidence="2 3">
    <name type="scientific">Symbiodinium pilosum</name>
    <name type="common">Dinoflagellate</name>
    <dbReference type="NCBI Taxonomy" id="2952"/>
    <lineage>
        <taxon>Eukaryota</taxon>
        <taxon>Sar</taxon>
        <taxon>Alveolata</taxon>
        <taxon>Dinophyceae</taxon>
        <taxon>Suessiales</taxon>
        <taxon>Symbiodiniaceae</taxon>
        <taxon>Symbiodinium</taxon>
    </lineage>
</organism>
<keyword evidence="3" id="KW-1185">Reference proteome</keyword>
<sequence>AAPDLVDLVEEDVQESRGDENMEHELLHELIPDSASEIFEREDREFAEEEAIKRELFAEIQMIRESQDEDDREEEEWQVDEEEFVEEATAAVEELAQEMQASQAHPRAESSVSVRKLLPKTKRKPTPPSEPPSWYRQEGFAEEETTSDAVQGSRRGNRRMVGSQGKEARKQKRKAEYWQSPPPSASGRKSSNKRQVMMKGDDPGDGDLDWRGSDWWEGREEWSDDGRHRRVDATREWSWKEGAWSRSSSSNRGWSWKRS</sequence>
<feature type="compositionally biased region" description="Basic and acidic residues" evidence="1">
    <location>
        <begin position="208"/>
        <end position="239"/>
    </location>
</feature>
<proteinExistence type="predicted"/>
<evidence type="ECO:0000313" key="3">
    <source>
        <dbReference type="Proteomes" id="UP000649617"/>
    </source>
</evidence>